<dbReference type="AlphaFoldDB" id="A0A1G4K7K1"/>
<sequence length="172" mass="19865">MRWRAILGVCLKTRERNWAMSSLEKFKTEVEKLITVCYSDDSFGVCSVSSTVIVNMCHIATRILRNTQQNLFQTRFLYTVGGLQQLKVSNEGFRNDLDNGAGDFMYILHRSAAGPRYGSLQARRLFACERFRNHGEETCREFASCDGAVRQFELHDMFARDQNPSQRRCETE</sequence>
<protein>
    <submittedName>
        <fullName evidence="1">LAMI_0G01662g1_1</fullName>
    </submittedName>
</protein>
<gene>
    <name evidence="1" type="ORF">LAMI_0G01662G</name>
</gene>
<dbReference type="EMBL" id="LT598469">
    <property type="protein sequence ID" value="SCU99915.1"/>
    <property type="molecule type" value="Genomic_DNA"/>
</dbReference>
<proteinExistence type="predicted"/>
<evidence type="ECO:0000313" key="2">
    <source>
        <dbReference type="Proteomes" id="UP000191024"/>
    </source>
</evidence>
<evidence type="ECO:0000313" key="1">
    <source>
        <dbReference type="EMBL" id="SCU99915.1"/>
    </source>
</evidence>
<name>A0A1G4K7K1_9SACH</name>
<organism evidence="1 2">
    <name type="scientific">Lachancea mirantina</name>
    <dbReference type="NCBI Taxonomy" id="1230905"/>
    <lineage>
        <taxon>Eukaryota</taxon>
        <taxon>Fungi</taxon>
        <taxon>Dikarya</taxon>
        <taxon>Ascomycota</taxon>
        <taxon>Saccharomycotina</taxon>
        <taxon>Saccharomycetes</taxon>
        <taxon>Saccharomycetales</taxon>
        <taxon>Saccharomycetaceae</taxon>
        <taxon>Lachancea</taxon>
    </lineage>
</organism>
<accession>A0A1G4K7K1</accession>
<reference evidence="1 2" key="1">
    <citation type="submission" date="2016-03" db="EMBL/GenBank/DDBJ databases">
        <authorList>
            <person name="Devillers H."/>
        </authorList>
    </citation>
    <scope>NUCLEOTIDE SEQUENCE [LARGE SCALE GENOMIC DNA]</scope>
    <source>
        <strain evidence="1">CBS 11717</strain>
    </source>
</reference>
<dbReference type="Proteomes" id="UP000191024">
    <property type="component" value="Chromosome G"/>
</dbReference>
<keyword evidence="2" id="KW-1185">Reference proteome</keyword>